<protein>
    <submittedName>
        <fullName evidence="2">Membrane protein</fullName>
    </submittedName>
</protein>
<dbReference type="RefSeq" id="WP_307624530.1">
    <property type="nucleotide sequence ID" value="NZ_JAUSZS010000002.1"/>
</dbReference>
<reference evidence="2 3" key="1">
    <citation type="submission" date="2023-07" db="EMBL/GenBank/DDBJ databases">
        <title>Comparative genomics of wheat-associated soil bacteria to identify genetic determinants of phenazine resistance.</title>
        <authorList>
            <person name="Mouncey N."/>
        </authorList>
    </citation>
    <scope>NUCLEOTIDE SEQUENCE [LARGE SCALE GENOMIC DNA]</scope>
    <source>
        <strain evidence="2 3">W2I16</strain>
    </source>
</reference>
<evidence type="ECO:0000256" key="1">
    <source>
        <dbReference type="SAM" id="SignalP"/>
    </source>
</evidence>
<evidence type="ECO:0000313" key="2">
    <source>
        <dbReference type="EMBL" id="MDQ0930228.1"/>
    </source>
</evidence>
<keyword evidence="3" id="KW-1185">Reference proteome</keyword>
<proteinExistence type="predicted"/>
<accession>A0ABU0RER2</accession>
<dbReference type="EMBL" id="JAUSZS010000002">
    <property type="protein sequence ID" value="MDQ0930228.1"/>
    <property type="molecule type" value="Genomic_DNA"/>
</dbReference>
<keyword evidence="1" id="KW-0732">Signal</keyword>
<dbReference type="Proteomes" id="UP001223072">
    <property type="component" value="Unassembled WGS sequence"/>
</dbReference>
<name>A0ABU0RER2_9ACTN</name>
<evidence type="ECO:0000313" key="3">
    <source>
        <dbReference type="Proteomes" id="UP001223072"/>
    </source>
</evidence>
<organism evidence="2 3">
    <name type="scientific">Streptomyces turgidiscabies</name>
    <dbReference type="NCBI Taxonomy" id="85558"/>
    <lineage>
        <taxon>Bacteria</taxon>
        <taxon>Bacillati</taxon>
        <taxon>Actinomycetota</taxon>
        <taxon>Actinomycetes</taxon>
        <taxon>Kitasatosporales</taxon>
        <taxon>Streptomycetaceae</taxon>
        <taxon>Streptomyces</taxon>
    </lineage>
</organism>
<sequence>MNMSRTTLALALASAASLVAVGSPALAATGTTATTAPTQCVLVLDEVKPGESVSDVSLHKCFSGPGASARATAAVPAAAAQTELMIWAEDANWGGAYTRIYGNGGTCDASGYSFSPNSWWSSRLSSFTLEGACNRSFLRGPRGNGSFSGQLVGYVGDSLNDAVDYIKIWRG</sequence>
<comment type="caution">
    <text evidence="2">The sequence shown here is derived from an EMBL/GenBank/DDBJ whole genome shotgun (WGS) entry which is preliminary data.</text>
</comment>
<feature type="signal peptide" evidence="1">
    <location>
        <begin position="1"/>
        <end position="27"/>
    </location>
</feature>
<feature type="chain" id="PRO_5045412681" evidence="1">
    <location>
        <begin position="28"/>
        <end position="171"/>
    </location>
</feature>
<gene>
    <name evidence="2" type="ORF">QFZ49_000135</name>
</gene>